<keyword evidence="7 19" id="KW-0686">Riboflavin biosynthesis</keyword>
<feature type="binding site" evidence="19">
    <location>
        <position position="31"/>
    </location>
    <ligand>
        <name>D-ribulose 5-phosphate</name>
        <dbReference type="ChEBI" id="CHEBI:58121"/>
    </ligand>
</feature>
<dbReference type="Proteomes" id="UP000534001">
    <property type="component" value="Unassembled WGS sequence"/>
</dbReference>
<keyword evidence="14 19" id="KW-0464">Manganese</keyword>
<comment type="subunit">
    <text evidence="19">Homodimer.</text>
</comment>
<feature type="binding site" evidence="18">
    <location>
        <begin position="288"/>
        <end position="290"/>
    </location>
    <ligand>
        <name>GTP</name>
        <dbReference type="ChEBI" id="CHEBI:37565"/>
    </ligand>
</feature>
<evidence type="ECO:0000256" key="7">
    <source>
        <dbReference type="ARBA" id="ARBA00022619"/>
    </source>
</evidence>
<feature type="binding site" evidence="18">
    <location>
        <position position="267"/>
    </location>
    <ligand>
        <name>GTP</name>
        <dbReference type="ChEBI" id="CHEBI:37565"/>
    </ligand>
</feature>
<comment type="cofactor">
    <cofactor evidence="2">
        <name>Mn(2+)</name>
        <dbReference type="ChEBI" id="CHEBI:29035"/>
    </cofactor>
</comment>
<reference evidence="22 24" key="2">
    <citation type="submission" date="2020-08" db="EMBL/GenBank/DDBJ databases">
        <title>Genomic Encyclopedia of Type Strains, Phase IV (KMG-IV): sequencing the most valuable type-strain genomes for metagenomic binning, comparative biology and taxonomic classification.</title>
        <authorList>
            <person name="Goeker M."/>
        </authorList>
    </citation>
    <scope>NUCLEOTIDE SEQUENCE [LARGE SCALE GENOMIC DNA]</scope>
    <source>
        <strain evidence="22 24">DSM 22419</strain>
    </source>
</reference>
<dbReference type="FunFam" id="3.90.870.10:FF:000001">
    <property type="entry name" value="Riboflavin biosynthesis protein RibBA"/>
    <property type="match status" value="1"/>
</dbReference>
<dbReference type="CDD" id="cd00641">
    <property type="entry name" value="GTP_cyclohydro2"/>
    <property type="match status" value="1"/>
</dbReference>
<evidence type="ECO:0000313" key="23">
    <source>
        <dbReference type="Proteomes" id="UP000534001"/>
    </source>
</evidence>
<dbReference type="UniPathway" id="UPA00275">
    <property type="reaction ID" value="UER00399"/>
</dbReference>
<comment type="caution">
    <text evidence="21">The sequence shown here is derived from an EMBL/GenBank/DDBJ whole genome shotgun (WGS) entry which is preliminary data.</text>
</comment>
<feature type="site" description="Essential for catalytic activity" evidence="19">
    <location>
        <position position="162"/>
    </location>
</feature>
<comment type="catalytic activity">
    <reaction evidence="1 19">
        <text>D-ribulose 5-phosphate = (2S)-2-hydroxy-3-oxobutyl phosphate + formate + H(+)</text>
        <dbReference type="Rhea" id="RHEA:18457"/>
        <dbReference type="ChEBI" id="CHEBI:15378"/>
        <dbReference type="ChEBI" id="CHEBI:15740"/>
        <dbReference type="ChEBI" id="CHEBI:58121"/>
        <dbReference type="ChEBI" id="CHEBI:58830"/>
        <dbReference type="EC" id="4.1.99.12"/>
    </reaction>
</comment>
<dbReference type="Pfam" id="PF00926">
    <property type="entry name" value="DHBP_synthase"/>
    <property type="match status" value="1"/>
</dbReference>
<dbReference type="NCBIfam" id="TIGR00506">
    <property type="entry name" value="ribB"/>
    <property type="match status" value="1"/>
</dbReference>
<evidence type="ECO:0000256" key="1">
    <source>
        <dbReference type="ARBA" id="ARBA00000141"/>
    </source>
</evidence>
<feature type="binding site" evidence="18">
    <location>
        <position position="262"/>
    </location>
    <ligand>
        <name>Zn(2+)</name>
        <dbReference type="ChEBI" id="CHEBI:29105"/>
        <note>catalytic</note>
    </ligand>
</feature>
<evidence type="ECO:0000313" key="22">
    <source>
        <dbReference type="EMBL" id="MBB6423564.1"/>
    </source>
</evidence>
<dbReference type="InterPro" id="IPR017945">
    <property type="entry name" value="DHBP_synth_RibB-like_a/b_dom"/>
</dbReference>
<keyword evidence="16" id="KW-0511">Multifunctional enzyme</keyword>
<dbReference type="InterPro" id="IPR000926">
    <property type="entry name" value="RibA"/>
</dbReference>
<evidence type="ECO:0000256" key="16">
    <source>
        <dbReference type="ARBA" id="ARBA00023268"/>
    </source>
</evidence>
<dbReference type="NCBIfam" id="TIGR00505">
    <property type="entry name" value="ribA"/>
    <property type="match status" value="1"/>
</dbReference>
<feature type="active site" description="Nucleophile" evidence="18">
    <location>
        <position position="324"/>
    </location>
</feature>
<feature type="binding site" evidence="18">
    <location>
        <position position="251"/>
    </location>
    <ligand>
        <name>Zn(2+)</name>
        <dbReference type="ChEBI" id="CHEBI:29105"/>
        <note>catalytic</note>
    </ligand>
</feature>
<evidence type="ECO:0000256" key="12">
    <source>
        <dbReference type="ARBA" id="ARBA00022842"/>
    </source>
</evidence>
<evidence type="ECO:0000256" key="6">
    <source>
        <dbReference type="ARBA" id="ARBA00005520"/>
    </source>
</evidence>
<evidence type="ECO:0000256" key="5">
    <source>
        <dbReference type="ARBA" id="ARBA00004904"/>
    </source>
</evidence>
<evidence type="ECO:0000256" key="4">
    <source>
        <dbReference type="ARBA" id="ARBA00004853"/>
    </source>
</evidence>
<dbReference type="HAMAP" id="MF_00179">
    <property type="entry name" value="RibA"/>
    <property type="match status" value="1"/>
</dbReference>
<name>A0A6V7R291_9STAP</name>
<feature type="binding site" evidence="19">
    <location>
        <begin position="26"/>
        <end position="27"/>
    </location>
    <ligand>
        <name>D-ribulose 5-phosphate</name>
        <dbReference type="ChEBI" id="CHEBI:58121"/>
    </ligand>
</feature>
<dbReference type="GO" id="GO:0005525">
    <property type="term" value="F:GTP binding"/>
    <property type="evidence" value="ECO:0007669"/>
    <property type="project" value="UniProtKB-KW"/>
</dbReference>
<dbReference type="EC" id="4.1.99.12" evidence="19"/>
<evidence type="ECO:0000256" key="10">
    <source>
        <dbReference type="ARBA" id="ARBA00022801"/>
    </source>
</evidence>
<keyword evidence="24" id="KW-1185">Reference proteome</keyword>
<feature type="site" description="Essential for catalytic activity" evidence="19">
    <location>
        <position position="124"/>
    </location>
</feature>
<comment type="catalytic activity">
    <reaction evidence="17 18">
        <text>GTP + 4 H2O = 2,5-diamino-6-hydroxy-4-(5-phosphoribosylamino)-pyrimidine + formate + 2 phosphate + 3 H(+)</text>
        <dbReference type="Rhea" id="RHEA:23704"/>
        <dbReference type="ChEBI" id="CHEBI:15377"/>
        <dbReference type="ChEBI" id="CHEBI:15378"/>
        <dbReference type="ChEBI" id="CHEBI:15740"/>
        <dbReference type="ChEBI" id="CHEBI:37565"/>
        <dbReference type="ChEBI" id="CHEBI:43474"/>
        <dbReference type="ChEBI" id="CHEBI:58614"/>
        <dbReference type="EC" id="3.5.4.25"/>
    </reaction>
</comment>
<dbReference type="Gene3D" id="3.90.870.10">
    <property type="entry name" value="DHBP synthase"/>
    <property type="match status" value="1"/>
</dbReference>
<feature type="binding site" evidence="19">
    <location>
        <position position="27"/>
    </location>
    <ligand>
        <name>Mg(2+)</name>
        <dbReference type="ChEBI" id="CHEBI:18420"/>
        <label>1</label>
    </ligand>
</feature>
<dbReference type="SUPFAM" id="SSF55821">
    <property type="entry name" value="YrdC/RibB"/>
    <property type="match status" value="1"/>
</dbReference>
<evidence type="ECO:0000256" key="18">
    <source>
        <dbReference type="HAMAP-Rule" id="MF_00179"/>
    </source>
</evidence>
<dbReference type="PANTHER" id="PTHR21327">
    <property type="entry name" value="GTP CYCLOHYDROLASE II-RELATED"/>
    <property type="match status" value="1"/>
</dbReference>
<dbReference type="GO" id="GO:0008270">
    <property type="term" value="F:zinc ion binding"/>
    <property type="evidence" value="ECO:0007669"/>
    <property type="project" value="UniProtKB-UniRule"/>
</dbReference>
<dbReference type="GO" id="GO:0003935">
    <property type="term" value="F:GTP cyclohydrolase II activity"/>
    <property type="evidence" value="ECO:0007669"/>
    <property type="project" value="UniProtKB-UniRule"/>
</dbReference>
<evidence type="ECO:0000256" key="15">
    <source>
        <dbReference type="ARBA" id="ARBA00023239"/>
    </source>
</evidence>
<accession>A0A6V7R291</accession>
<comment type="cofactor">
    <cofactor evidence="19">
        <name>Mg(2+)</name>
        <dbReference type="ChEBI" id="CHEBI:18420"/>
    </cofactor>
    <cofactor evidence="19">
        <name>Mn(2+)</name>
        <dbReference type="ChEBI" id="CHEBI:29035"/>
    </cofactor>
    <text evidence="19">Binds 2 divalent metal cations per subunit. Magnesium or manganese.</text>
</comment>
<evidence type="ECO:0000256" key="8">
    <source>
        <dbReference type="ARBA" id="ARBA00022723"/>
    </source>
</evidence>
<dbReference type="InterPro" id="IPR000422">
    <property type="entry name" value="DHBP_synthase_RibB"/>
</dbReference>
<reference evidence="21 23" key="1">
    <citation type="submission" date="2020-07" db="EMBL/GenBank/DDBJ databases">
        <authorList>
            <person name="Criscuolo A."/>
        </authorList>
    </citation>
    <scope>NUCLEOTIDE SEQUENCE [LARGE SCALE GENOMIC DNA]</scope>
    <source>
        <strain evidence="21">CIP111751</strain>
    </source>
</reference>
<feature type="binding site" evidence="19">
    <location>
        <begin position="138"/>
        <end position="142"/>
    </location>
    <ligand>
        <name>D-ribulose 5-phosphate</name>
        <dbReference type="ChEBI" id="CHEBI:58121"/>
    </ligand>
</feature>
<dbReference type="RefSeq" id="WP_184283329.1">
    <property type="nucleotide sequence ID" value="NZ_BMCO01000002.1"/>
</dbReference>
<feature type="binding site" evidence="18">
    <location>
        <begin position="246"/>
        <end position="250"/>
    </location>
    <ligand>
        <name>GTP</name>
        <dbReference type="ChEBI" id="CHEBI:37565"/>
    </ligand>
</feature>
<dbReference type="Pfam" id="PF00925">
    <property type="entry name" value="GTP_cyclohydro2"/>
    <property type="match status" value="1"/>
</dbReference>
<evidence type="ECO:0000259" key="20">
    <source>
        <dbReference type="Pfam" id="PF00925"/>
    </source>
</evidence>
<dbReference type="EMBL" id="CAJEWA010000004">
    <property type="protein sequence ID" value="CAD2071447.1"/>
    <property type="molecule type" value="Genomic_DNA"/>
</dbReference>
<dbReference type="EMBL" id="JACHFF010000002">
    <property type="protein sequence ID" value="MBB6423564.1"/>
    <property type="molecule type" value="Genomic_DNA"/>
</dbReference>
<feature type="binding site" evidence="18">
    <location>
        <position position="350"/>
    </location>
    <ligand>
        <name>GTP</name>
        <dbReference type="ChEBI" id="CHEBI:37565"/>
    </ligand>
</feature>
<keyword evidence="8 19" id="KW-0479">Metal-binding</keyword>
<dbReference type="InterPro" id="IPR032677">
    <property type="entry name" value="GTP_cyclohydro_II"/>
</dbReference>
<feature type="active site" description="Proton acceptor" evidence="18">
    <location>
        <position position="322"/>
    </location>
</feature>
<gene>
    <name evidence="21" type="primary">ribBA</name>
    <name evidence="18" type="synonym">ribA</name>
    <name evidence="19" type="synonym">ribB</name>
    <name evidence="22" type="ORF">HNR41_001536</name>
    <name evidence="21" type="ORF">JEOCOQ751_00244</name>
</gene>
<comment type="function">
    <text evidence="3 19">Catalyzes the conversion of D-ribulose 5-phosphate to formate and 3,4-dihydroxy-2-butanone 4-phosphate.</text>
</comment>
<evidence type="ECO:0000256" key="3">
    <source>
        <dbReference type="ARBA" id="ARBA00002284"/>
    </source>
</evidence>
<protein>
    <recommendedName>
        <fullName evidence="18 19">Multifunctional fusion protein</fullName>
    </recommendedName>
    <domain>
        <recommendedName>
            <fullName evidence="18">GTP cyclohydrolase-2</fullName>
            <ecNumber evidence="18">3.5.4.25</ecNumber>
        </recommendedName>
        <alternativeName>
            <fullName evidence="18">GTP cyclohydrolase II</fullName>
        </alternativeName>
    </domain>
    <domain>
        <recommendedName>
            <fullName evidence="19">3,4-dihydroxy-2-butanone 4-phosphate synthase</fullName>
            <shortName evidence="19">DHBP synthase</shortName>
            <ecNumber evidence="19">4.1.99.12</ecNumber>
        </recommendedName>
    </domain>
</protein>
<dbReference type="NCBIfam" id="NF001591">
    <property type="entry name" value="PRK00393.1"/>
    <property type="match status" value="1"/>
</dbReference>
<feature type="binding site" evidence="19">
    <location>
        <position position="27"/>
    </location>
    <ligand>
        <name>Mg(2+)</name>
        <dbReference type="ChEBI" id="CHEBI:18420"/>
        <label>2</label>
    </ligand>
</feature>
<keyword evidence="9 18" id="KW-0547">Nucleotide-binding</keyword>
<keyword evidence="10 18" id="KW-0378">Hydrolase</keyword>
<comment type="similarity">
    <text evidence="18">Belongs to the GTP cyclohydrolase II family.</text>
</comment>
<evidence type="ECO:0000313" key="24">
    <source>
        <dbReference type="Proteomes" id="UP000545588"/>
    </source>
</evidence>
<dbReference type="GO" id="GO:0000287">
    <property type="term" value="F:magnesium ion binding"/>
    <property type="evidence" value="ECO:0007669"/>
    <property type="project" value="UniProtKB-UniRule"/>
</dbReference>
<keyword evidence="12 19" id="KW-0460">Magnesium</keyword>
<dbReference type="PIRSF" id="PIRSF001259">
    <property type="entry name" value="RibA"/>
    <property type="match status" value="1"/>
</dbReference>
<comment type="pathway">
    <text evidence="4 18">Cofactor biosynthesis; riboflavin biosynthesis; 5-amino-6-(D-ribitylamino)uracil from GTP: step 1/4.</text>
</comment>
<evidence type="ECO:0000256" key="9">
    <source>
        <dbReference type="ARBA" id="ARBA00022741"/>
    </source>
</evidence>
<feature type="binding site" evidence="18">
    <location>
        <position position="310"/>
    </location>
    <ligand>
        <name>GTP</name>
        <dbReference type="ChEBI" id="CHEBI:37565"/>
    </ligand>
</feature>
<dbReference type="Proteomes" id="UP000545588">
    <property type="component" value="Unassembled WGS sequence"/>
</dbReference>
<evidence type="ECO:0000256" key="19">
    <source>
        <dbReference type="HAMAP-Rule" id="MF_00180"/>
    </source>
</evidence>
<proteinExistence type="inferred from homology"/>
<keyword evidence="15 19" id="KW-0456">Lyase</keyword>
<dbReference type="EC" id="3.5.4.25" evidence="18"/>
<evidence type="ECO:0000256" key="14">
    <source>
        <dbReference type="ARBA" id="ARBA00023211"/>
    </source>
</evidence>
<comment type="similarity">
    <text evidence="19">Belongs to the DHBP synthase family.</text>
</comment>
<dbReference type="GO" id="GO:0009231">
    <property type="term" value="P:riboflavin biosynthetic process"/>
    <property type="evidence" value="ECO:0007669"/>
    <property type="project" value="UniProtKB-UniRule"/>
</dbReference>
<feature type="binding site" evidence="18">
    <location>
        <position position="345"/>
    </location>
    <ligand>
        <name>GTP</name>
        <dbReference type="ChEBI" id="CHEBI:37565"/>
    </ligand>
</feature>
<dbReference type="SUPFAM" id="SSF142695">
    <property type="entry name" value="RibA-like"/>
    <property type="match status" value="1"/>
</dbReference>
<dbReference type="InterPro" id="IPR036144">
    <property type="entry name" value="RibA-like_sf"/>
</dbReference>
<dbReference type="GO" id="GO:0030145">
    <property type="term" value="F:manganese ion binding"/>
    <property type="evidence" value="ECO:0007669"/>
    <property type="project" value="UniProtKB-UniRule"/>
</dbReference>
<dbReference type="HAMAP" id="MF_00180">
    <property type="entry name" value="RibB"/>
    <property type="match status" value="1"/>
</dbReference>
<dbReference type="GO" id="GO:0008686">
    <property type="term" value="F:3,4-dihydroxy-2-butanone-4-phosphate synthase activity"/>
    <property type="evidence" value="ECO:0007669"/>
    <property type="project" value="UniProtKB-UniRule"/>
</dbReference>
<evidence type="ECO:0000256" key="17">
    <source>
        <dbReference type="ARBA" id="ARBA00049295"/>
    </source>
</evidence>
<evidence type="ECO:0000313" key="21">
    <source>
        <dbReference type="EMBL" id="CAD2071447.1"/>
    </source>
</evidence>
<comment type="pathway">
    <text evidence="5 19">Cofactor biosynthesis; riboflavin biosynthesis; 2-hydroxy-3-oxobutyl phosphate from D-ribulose 5-phosphate: step 1/1.</text>
</comment>
<evidence type="ECO:0000256" key="11">
    <source>
        <dbReference type="ARBA" id="ARBA00022833"/>
    </source>
</evidence>
<dbReference type="FunFam" id="3.40.50.10990:FF:000002">
    <property type="entry name" value="GTP cyclohydrolase-2"/>
    <property type="match status" value="1"/>
</dbReference>
<keyword evidence="11 18" id="KW-0862">Zinc</keyword>
<sequence>MFDSIDSALKDLKEGKLIIVVDDEDRENEGDLVGITEFIDAEAINFMATHARGLICTPVSKAIAEKAGLIPMTEHNSDEYQTAFTISIDHVTSTTGISAFERYDTITALTDSNVSHESFNRPGHVFPLIAKDGGVIERQGHTEAAVDLAKLTGAKPAGVICEIMNDDGTMARVDDLQFYKEKHGLKMITIEALKEYMLQKQTVLLASTISLPTKFGHFKMYDFVDREGKEHLALVHGDIKPHMNVRIHSECLTGDVFKSARCDCGDQLDKAMEIMSEEDGIILYMRQEGRGIGLTNKLKAYELIEQGYDTVSANEHLGFDADLRTYEEAADMLKQLNVNEVTLLSNNPKKIKGLEDEGITVHSREHIVTANIYNKDYLKTKKEKMGHLL</sequence>
<feature type="binding site" evidence="18">
    <location>
        <position position="264"/>
    </location>
    <ligand>
        <name>Zn(2+)</name>
        <dbReference type="ChEBI" id="CHEBI:29105"/>
        <note>catalytic</note>
    </ligand>
</feature>
<organism evidence="21 23">
    <name type="scientific">Jeotgalicoccus coquinae</name>
    <dbReference type="NCBI Taxonomy" id="709509"/>
    <lineage>
        <taxon>Bacteria</taxon>
        <taxon>Bacillati</taxon>
        <taxon>Bacillota</taxon>
        <taxon>Bacilli</taxon>
        <taxon>Bacillales</taxon>
        <taxon>Staphylococcaceae</taxon>
        <taxon>Jeotgalicoccus</taxon>
    </lineage>
</organism>
<dbReference type="Gene3D" id="3.40.50.10990">
    <property type="entry name" value="GTP cyclohydrolase II"/>
    <property type="match status" value="1"/>
</dbReference>
<dbReference type="GO" id="GO:0005829">
    <property type="term" value="C:cytosol"/>
    <property type="evidence" value="ECO:0007669"/>
    <property type="project" value="TreeGrafter"/>
</dbReference>
<dbReference type="PANTHER" id="PTHR21327:SF18">
    <property type="entry name" value="3,4-DIHYDROXY-2-BUTANONE 4-PHOSPHATE SYNTHASE"/>
    <property type="match status" value="1"/>
</dbReference>
<comment type="cofactor">
    <cofactor evidence="18">
        <name>Zn(2+)</name>
        <dbReference type="ChEBI" id="CHEBI:29105"/>
    </cofactor>
    <text evidence="18">Binds 1 zinc ion per subunit.</text>
</comment>
<feature type="domain" description="GTP cyclohydrolase II" evidence="20">
    <location>
        <begin position="208"/>
        <end position="364"/>
    </location>
</feature>
<dbReference type="AlphaFoldDB" id="A0A6V7R291"/>
<comment type="function">
    <text evidence="18">Catalyzes the conversion of GTP to 2,5-diamino-6-ribosylamino-4(3H)-pyrimidinone 5'-phosphate (DARP), formate and pyrophosphate.</text>
</comment>
<evidence type="ECO:0000256" key="2">
    <source>
        <dbReference type="ARBA" id="ARBA00001936"/>
    </source>
</evidence>
<feature type="binding site" evidence="19">
    <location>
        <position position="141"/>
    </location>
    <ligand>
        <name>Mg(2+)</name>
        <dbReference type="ChEBI" id="CHEBI:18420"/>
        <label>2</label>
    </ligand>
</feature>
<evidence type="ECO:0000256" key="13">
    <source>
        <dbReference type="ARBA" id="ARBA00023134"/>
    </source>
</evidence>
<comment type="similarity">
    <text evidence="6">In the N-terminal section; belongs to the DHBP synthase family.</text>
</comment>
<keyword evidence="13 18" id="KW-0342">GTP-binding</keyword>